<gene>
    <name evidence="4" type="ORF">BDV98DRAFT_231924</name>
</gene>
<dbReference type="OrthoDB" id="660555at2759"/>
<keyword evidence="1" id="KW-0433">Leucine-rich repeat</keyword>
<dbReference type="PROSITE" id="PS51450">
    <property type="entry name" value="LRR"/>
    <property type="match status" value="1"/>
</dbReference>
<organism evidence="4 5">
    <name type="scientific">Pterulicium gracile</name>
    <dbReference type="NCBI Taxonomy" id="1884261"/>
    <lineage>
        <taxon>Eukaryota</taxon>
        <taxon>Fungi</taxon>
        <taxon>Dikarya</taxon>
        <taxon>Basidiomycota</taxon>
        <taxon>Agaricomycotina</taxon>
        <taxon>Agaricomycetes</taxon>
        <taxon>Agaricomycetidae</taxon>
        <taxon>Agaricales</taxon>
        <taxon>Pleurotineae</taxon>
        <taxon>Pterulaceae</taxon>
        <taxon>Pterulicium</taxon>
    </lineage>
</organism>
<dbReference type="AlphaFoldDB" id="A0A5C3QUW2"/>
<name>A0A5C3QUW2_9AGAR</name>
<accession>A0A5C3QUW2</accession>
<dbReference type="GO" id="GO:0005737">
    <property type="term" value="C:cytoplasm"/>
    <property type="evidence" value="ECO:0007669"/>
    <property type="project" value="TreeGrafter"/>
</dbReference>
<protein>
    <submittedName>
        <fullName evidence="4">Uncharacterized protein</fullName>
    </submittedName>
</protein>
<keyword evidence="5" id="KW-1185">Reference proteome</keyword>
<evidence type="ECO:0000313" key="5">
    <source>
        <dbReference type="Proteomes" id="UP000305067"/>
    </source>
</evidence>
<evidence type="ECO:0000256" key="3">
    <source>
        <dbReference type="SAM" id="MobiDB-lite"/>
    </source>
</evidence>
<dbReference type="SMART" id="SM00369">
    <property type="entry name" value="LRR_TYP"/>
    <property type="match status" value="2"/>
</dbReference>
<dbReference type="SUPFAM" id="SSF52058">
    <property type="entry name" value="L domain-like"/>
    <property type="match status" value="1"/>
</dbReference>
<dbReference type="InterPro" id="IPR032675">
    <property type="entry name" value="LRR_dom_sf"/>
</dbReference>
<dbReference type="STRING" id="1884261.A0A5C3QUW2"/>
<evidence type="ECO:0000256" key="2">
    <source>
        <dbReference type="ARBA" id="ARBA00022737"/>
    </source>
</evidence>
<dbReference type="InterPro" id="IPR001611">
    <property type="entry name" value="Leu-rich_rpt"/>
</dbReference>
<sequence>MRVRSSRVSTRHVLDIDEYSRIVVDPYTYQPQSAKKCEAIWVDIIARVVDPSREDRLRDEIDLTRHGLTHISVDIHDINKGADLGPKAEYTHASPRILTATAGNVAAAGTAKKPFGRVATAPSLSRVNKPLGRVVSQGSLPTDNQFSILLRHNSISSLPKELFSLKRLTILSLQGNILEYLPPQIGLLHNLRELNLSNNRLENLPAELNSLKLRSLSLSGNPCLKDLAVGAGSHHKATPTKSRPFPPAQRLSYPLPALVPSLAEICLRVLFSQSVTNAAIKQTNFRRHHALPLPVGEPPAWPISKHIAEDLVACFYDYDGSHPDQKCISDGSTVDSAPQPVRSRPTGISHCTSPKHQSPAGVYFRHHVEYIEWRTEIAGVSFGGCAPLLWRGCSPGCLDHLLPADLGDSEAEGWLDTPRKGALGDDEDEDMEMGVDEPPVFAPWSGRGGSLADAFDDGE</sequence>
<proteinExistence type="predicted"/>
<feature type="compositionally biased region" description="Acidic residues" evidence="3">
    <location>
        <begin position="424"/>
        <end position="435"/>
    </location>
</feature>
<dbReference type="InterPro" id="IPR003591">
    <property type="entry name" value="Leu-rich_rpt_typical-subtyp"/>
</dbReference>
<dbReference type="PANTHER" id="PTHR48051">
    <property type="match status" value="1"/>
</dbReference>
<keyword evidence="2" id="KW-0677">Repeat</keyword>
<dbReference type="InterPro" id="IPR050216">
    <property type="entry name" value="LRR_domain-containing"/>
</dbReference>
<reference evidence="4 5" key="1">
    <citation type="journal article" date="2019" name="Nat. Ecol. Evol.">
        <title>Megaphylogeny resolves global patterns of mushroom evolution.</title>
        <authorList>
            <person name="Varga T."/>
            <person name="Krizsan K."/>
            <person name="Foldi C."/>
            <person name="Dima B."/>
            <person name="Sanchez-Garcia M."/>
            <person name="Sanchez-Ramirez S."/>
            <person name="Szollosi G.J."/>
            <person name="Szarkandi J.G."/>
            <person name="Papp V."/>
            <person name="Albert L."/>
            <person name="Andreopoulos W."/>
            <person name="Angelini C."/>
            <person name="Antonin V."/>
            <person name="Barry K.W."/>
            <person name="Bougher N.L."/>
            <person name="Buchanan P."/>
            <person name="Buyck B."/>
            <person name="Bense V."/>
            <person name="Catcheside P."/>
            <person name="Chovatia M."/>
            <person name="Cooper J."/>
            <person name="Damon W."/>
            <person name="Desjardin D."/>
            <person name="Finy P."/>
            <person name="Geml J."/>
            <person name="Haridas S."/>
            <person name="Hughes K."/>
            <person name="Justo A."/>
            <person name="Karasinski D."/>
            <person name="Kautmanova I."/>
            <person name="Kiss B."/>
            <person name="Kocsube S."/>
            <person name="Kotiranta H."/>
            <person name="LaButti K.M."/>
            <person name="Lechner B.E."/>
            <person name="Liimatainen K."/>
            <person name="Lipzen A."/>
            <person name="Lukacs Z."/>
            <person name="Mihaltcheva S."/>
            <person name="Morgado L.N."/>
            <person name="Niskanen T."/>
            <person name="Noordeloos M.E."/>
            <person name="Ohm R.A."/>
            <person name="Ortiz-Santana B."/>
            <person name="Ovrebo C."/>
            <person name="Racz N."/>
            <person name="Riley R."/>
            <person name="Savchenko A."/>
            <person name="Shiryaev A."/>
            <person name="Soop K."/>
            <person name="Spirin V."/>
            <person name="Szebenyi C."/>
            <person name="Tomsovsky M."/>
            <person name="Tulloss R.E."/>
            <person name="Uehling J."/>
            <person name="Grigoriev I.V."/>
            <person name="Vagvolgyi C."/>
            <person name="Papp T."/>
            <person name="Martin F.M."/>
            <person name="Miettinen O."/>
            <person name="Hibbett D.S."/>
            <person name="Nagy L.G."/>
        </authorList>
    </citation>
    <scope>NUCLEOTIDE SEQUENCE [LARGE SCALE GENOMIC DNA]</scope>
    <source>
        <strain evidence="4 5">CBS 309.79</strain>
    </source>
</reference>
<evidence type="ECO:0000313" key="4">
    <source>
        <dbReference type="EMBL" id="TFL05722.1"/>
    </source>
</evidence>
<feature type="region of interest" description="Disordered" evidence="3">
    <location>
        <begin position="409"/>
        <end position="459"/>
    </location>
</feature>
<dbReference type="EMBL" id="ML178816">
    <property type="protein sequence ID" value="TFL05722.1"/>
    <property type="molecule type" value="Genomic_DNA"/>
</dbReference>
<dbReference type="Gene3D" id="3.80.10.10">
    <property type="entry name" value="Ribonuclease Inhibitor"/>
    <property type="match status" value="1"/>
</dbReference>
<dbReference type="PANTHER" id="PTHR48051:SF1">
    <property type="entry name" value="RAS SUPPRESSOR PROTEIN 1"/>
    <property type="match status" value="1"/>
</dbReference>
<evidence type="ECO:0000256" key="1">
    <source>
        <dbReference type="ARBA" id="ARBA00022614"/>
    </source>
</evidence>
<feature type="region of interest" description="Disordered" evidence="3">
    <location>
        <begin position="330"/>
        <end position="358"/>
    </location>
</feature>
<dbReference type="Proteomes" id="UP000305067">
    <property type="component" value="Unassembled WGS sequence"/>
</dbReference>